<dbReference type="Proteomes" id="UP000282311">
    <property type="component" value="Unassembled WGS sequence"/>
</dbReference>
<keyword evidence="4" id="KW-0238">DNA-binding</keyword>
<evidence type="ECO:0000256" key="7">
    <source>
        <dbReference type="ARBA" id="ARBA00023163"/>
    </source>
</evidence>
<evidence type="ECO:0000313" key="11">
    <source>
        <dbReference type="Proteomes" id="UP000282311"/>
    </source>
</evidence>
<name>A0A3B0AY42_9BACL</name>
<dbReference type="SUPFAM" id="SSF46785">
    <property type="entry name" value="Winged helix' DNA-binding domain"/>
    <property type="match status" value="1"/>
</dbReference>
<evidence type="ECO:0000256" key="2">
    <source>
        <dbReference type="ARBA" id="ARBA00022729"/>
    </source>
</evidence>
<keyword evidence="1" id="KW-1003">Cell membrane</keyword>
<dbReference type="PANTHER" id="PTHR43649:SF33">
    <property type="entry name" value="POLYGALACTURONAN_RHAMNOGALACTURONAN-BINDING PROTEIN YTCQ"/>
    <property type="match status" value="1"/>
</dbReference>
<dbReference type="SMART" id="SM00345">
    <property type="entry name" value="HTH_GNTR"/>
    <property type="match status" value="1"/>
</dbReference>
<dbReference type="CDD" id="cd07377">
    <property type="entry name" value="WHTH_GntR"/>
    <property type="match status" value="1"/>
</dbReference>
<evidence type="ECO:0000256" key="3">
    <source>
        <dbReference type="ARBA" id="ARBA00023015"/>
    </source>
</evidence>
<dbReference type="InterPro" id="IPR036388">
    <property type="entry name" value="WH-like_DNA-bd_sf"/>
</dbReference>
<dbReference type="InterPro" id="IPR036390">
    <property type="entry name" value="WH_DNA-bd_sf"/>
</dbReference>
<dbReference type="PANTHER" id="PTHR43649">
    <property type="entry name" value="ARABINOSE-BINDING PROTEIN-RELATED"/>
    <property type="match status" value="1"/>
</dbReference>
<protein>
    <submittedName>
        <fullName evidence="10">Extracellular solute-binding protein</fullName>
    </submittedName>
</protein>
<evidence type="ECO:0000313" key="10">
    <source>
        <dbReference type="EMBL" id="RKN64907.1"/>
    </source>
</evidence>
<feature type="domain" description="HTH gntR-type" evidence="9">
    <location>
        <begin position="16"/>
        <end position="84"/>
    </location>
</feature>
<dbReference type="GO" id="GO:0003700">
    <property type="term" value="F:DNA-binding transcription factor activity"/>
    <property type="evidence" value="ECO:0007669"/>
    <property type="project" value="InterPro"/>
</dbReference>
<keyword evidence="7" id="KW-0804">Transcription</keyword>
<dbReference type="Gene3D" id="3.40.190.10">
    <property type="entry name" value="Periplasmic binding protein-like II"/>
    <property type="match status" value="1"/>
</dbReference>
<dbReference type="InterPro" id="IPR006059">
    <property type="entry name" value="SBP"/>
</dbReference>
<keyword evidence="11" id="KW-1185">Reference proteome</keyword>
<keyword evidence="6" id="KW-0564">Palmitate</keyword>
<organism evidence="10 11">
    <name type="scientific">Paenibacillus ginsengarvi</name>
    <dbReference type="NCBI Taxonomy" id="400777"/>
    <lineage>
        <taxon>Bacteria</taxon>
        <taxon>Bacillati</taxon>
        <taxon>Bacillota</taxon>
        <taxon>Bacilli</taxon>
        <taxon>Bacillales</taxon>
        <taxon>Paenibacillaceae</taxon>
        <taxon>Paenibacillus</taxon>
    </lineage>
</organism>
<dbReference type="Pfam" id="PF00392">
    <property type="entry name" value="GntR"/>
    <property type="match status" value="1"/>
</dbReference>
<dbReference type="InterPro" id="IPR000524">
    <property type="entry name" value="Tscrpt_reg_HTH_GntR"/>
</dbReference>
<dbReference type="AlphaFoldDB" id="A0A3B0AY42"/>
<accession>A0A3B0AY42</accession>
<keyword evidence="5" id="KW-0472">Membrane</keyword>
<keyword evidence="3" id="KW-0805">Transcription regulation</keyword>
<dbReference type="GO" id="GO:0003677">
    <property type="term" value="F:DNA binding"/>
    <property type="evidence" value="ECO:0007669"/>
    <property type="project" value="UniProtKB-KW"/>
</dbReference>
<keyword evidence="2" id="KW-0732">Signal</keyword>
<keyword evidence="8" id="KW-0449">Lipoprotein</keyword>
<evidence type="ECO:0000256" key="6">
    <source>
        <dbReference type="ARBA" id="ARBA00023139"/>
    </source>
</evidence>
<dbReference type="EMBL" id="RBAH01000040">
    <property type="protein sequence ID" value="RKN64907.1"/>
    <property type="molecule type" value="Genomic_DNA"/>
</dbReference>
<dbReference type="InterPro" id="IPR050490">
    <property type="entry name" value="Bact_solute-bd_prot1"/>
</dbReference>
<dbReference type="Pfam" id="PF13416">
    <property type="entry name" value="SBP_bac_8"/>
    <property type="match status" value="1"/>
</dbReference>
<evidence type="ECO:0000256" key="4">
    <source>
        <dbReference type="ARBA" id="ARBA00023125"/>
    </source>
</evidence>
<evidence type="ECO:0000256" key="5">
    <source>
        <dbReference type="ARBA" id="ARBA00023136"/>
    </source>
</evidence>
<dbReference type="Gene3D" id="1.10.10.10">
    <property type="entry name" value="Winged helix-like DNA-binding domain superfamily/Winged helix DNA-binding domain"/>
    <property type="match status" value="1"/>
</dbReference>
<comment type="caution">
    <text evidence="10">The sequence shown here is derived from an EMBL/GenBank/DDBJ whole genome shotgun (WGS) entry which is preliminary data.</text>
</comment>
<dbReference type="PROSITE" id="PS50949">
    <property type="entry name" value="HTH_GNTR"/>
    <property type="match status" value="1"/>
</dbReference>
<evidence type="ECO:0000259" key="9">
    <source>
        <dbReference type="PROSITE" id="PS50949"/>
    </source>
</evidence>
<gene>
    <name evidence="10" type="ORF">D7M11_33495</name>
</gene>
<proteinExistence type="predicted"/>
<dbReference type="SUPFAM" id="SSF53850">
    <property type="entry name" value="Periplasmic binding protein-like II"/>
    <property type="match status" value="1"/>
</dbReference>
<evidence type="ECO:0000256" key="1">
    <source>
        <dbReference type="ARBA" id="ARBA00022475"/>
    </source>
</evidence>
<reference evidence="10 11" key="1">
    <citation type="journal article" date="2007" name="Int. J. Syst. Evol. Microbiol.">
        <title>Paenibacillus ginsengarvi sp. nov., isolated from soil from ginseng cultivation.</title>
        <authorList>
            <person name="Yoon M.H."/>
            <person name="Ten L.N."/>
            <person name="Im W.T."/>
        </authorList>
    </citation>
    <scope>NUCLEOTIDE SEQUENCE [LARGE SCALE GENOMIC DNA]</scope>
    <source>
        <strain evidence="10 11">KCTC 13059</strain>
    </source>
</reference>
<evidence type="ECO:0000256" key="8">
    <source>
        <dbReference type="ARBA" id="ARBA00023288"/>
    </source>
</evidence>
<sequence>MEKKTMRRRPTKEQFHRQLEQMVSTLRNEIIEGGFKPGDNLPSEKALVTRFGMSNNSIRAGLEQLVEEGWIEKVARVGNRVAATRPPVKLRLVCHQLAFRNLELARLLEGFHRKYPWISVQTVLQEGTASIDPAYGGFAGDVLMLENYQLQSLSENASFDLLEPLAEKPDLYPHISRLFTIRGHLLMQPLIFSPIMLCYNKDHFRENGMLEPDGSWTWDDLMTAAEKLSDGKGRYGFCFHVPSQNRWPVFLLQSGERFEWEGGQLRDLRGTKLLRSMEISKRIIHNRKAFPLFLSESHEDIDRMFLEGKVSMTLSSYMGMNGWRQSDIEFDISPVPTIEEMRTLVISLGIGIGRHSVHKEEALLFIDYLTSGDAQSVIRDRTFSLPSLGTAYMDASLASSSSGHRPSRYLMFREIMSSLRSHGDLNISYNSLRKLEKELKAYWADLLDEEELCERLGKQLTVIT</sequence>